<name>A0A4Q1BGD6_TREME</name>
<evidence type="ECO:0000256" key="4">
    <source>
        <dbReference type="SAM" id="MobiDB-lite"/>
    </source>
</evidence>
<dbReference type="GO" id="GO:0000390">
    <property type="term" value="P:spliceosomal complex disassembly"/>
    <property type="evidence" value="ECO:0007669"/>
    <property type="project" value="InterPro"/>
</dbReference>
<comment type="subcellular location">
    <subcellularLocation>
        <location evidence="1">Nucleus</location>
    </subcellularLocation>
</comment>
<dbReference type="AlphaFoldDB" id="A0A4Q1BGD6"/>
<evidence type="ECO:0000256" key="1">
    <source>
        <dbReference type="ARBA" id="ARBA00004123"/>
    </source>
</evidence>
<comment type="caution">
    <text evidence="5">The sequence shown here is derived from an EMBL/GenBank/DDBJ whole genome shotgun (WGS) entry which is preliminary data.</text>
</comment>
<dbReference type="GO" id="GO:0003677">
    <property type="term" value="F:DNA binding"/>
    <property type="evidence" value="ECO:0007669"/>
    <property type="project" value="InterPro"/>
</dbReference>
<feature type="region of interest" description="Disordered" evidence="4">
    <location>
        <begin position="121"/>
        <end position="153"/>
    </location>
</feature>
<dbReference type="PANTHER" id="PTHR12214:SF0">
    <property type="entry name" value="LD29489P"/>
    <property type="match status" value="1"/>
</dbReference>
<dbReference type="InParanoid" id="A0A4Q1BGD6"/>
<dbReference type="InterPro" id="IPR028211">
    <property type="entry name" value="Ntr2"/>
</dbReference>
<accession>A0A4Q1BGD6</accession>
<dbReference type="Pfam" id="PF15458">
    <property type="entry name" value="NTR2"/>
    <property type="match status" value="1"/>
</dbReference>
<feature type="compositionally biased region" description="Basic and acidic residues" evidence="4">
    <location>
        <begin position="213"/>
        <end position="226"/>
    </location>
</feature>
<evidence type="ECO:0000256" key="2">
    <source>
        <dbReference type="ARBA" id="ARBA00023242"/>
    </source>
</evidence>
<dbReference type="PANTHER" id="PTHR12214">
    <property type="entry name" value="GC-RICH SEQUENCE DNA-BINDING FACTOR"/>
    <property type="match status" value="1"/>
</dbReference>
<feature type="coiled-coil region" evidence="3">
    <location>
        <begin position="324"/>
        <end position="376"/>
    </location>
</feature>
<sequence length="801" mass="90898">MFIKRAKSRPSLRAREQDDQSDMVVSKDHATTSNLEGEEETSGGVMERKKVKGKERRKEHLKSGGPRLSFGNDGEDGSSGFKPRKSLLSQQVKLAPLLSAENEVKESVVTYSSDYLEMLKASTPSRGPKPATVEIENGEDNAEDEDSTGLSRLAREKYSSKIVEDSTAGIPDAAAIASAKMKRQAAVGSQQRGLGDIGEDYISLGGTQMAVYDGDKGLHPESRLMREEDEGEEGDEGLADYTEENEKIYLGKNANKVAARRHKGEMNELIAEREAEDEDDEETREWEEAQARRAGRWEEQVPEKKVQKGYQPAPIPRIRPMPTISAAQARVAKALSQLQAQKAQDEANLEVVVKELATFESQERELRSEVERLEGKREWVEEFRGWVEMLGNFLEDKVPKLEEIEKDALHHYRERSRIISQRRELDDQDDLALCFGISRPTEVTQVDELGRERDMLAEAGPSSIIRRARRDERQLRKSRRKERSSRQVKPSVEEEEGFSTDSTLAEGDMEDYRTALVDLDKRVRGLLDDVKAEDFKDPNLGLAVRFADWRKRYEEEYVNAFGGLGLVHAWEFWARGEMVGWEPFRSSEPIHSFHWFTSIYKYNRPSSITQLEDEIEDEIPLGPEGDLIPELISKVVVPLLVNMLENGAYDPYSSKQTRRAGDLLDMIGELIGKENKKFQSLLKALLETYHTHLLSLSHLISSSSQHDSIPPPTFSPESRLSMERFLRRRLKFLRNILQWRHVVPSEIRELCARLVGEVLRPILSRNWDGGGREMALKVLQISAGILPSDLQSFLLTGPLVK</sequence>
<evidence type="ECO:0000313" key="5">
    <source>
        <dbReference type="EMBL" id="RXK36353.1"/>
    </source>
</evidence>
<evidence type="ECO:0008006" key="7">
    <source>
        <dbReference type="Google" id="ProtNLM"/>
    </source>
</evidence>
<keyword evidence="3" id="KW-0175">Coiled coil</keyword>
<organism evidence="5 6">
    <name type="scientific">Tremella mesenterica</name>
    <name type="common">Jelly fungus</name>
    <dbReference type="NCBI Taxonomy" id="5217"/>
    <lineage>
        <taxon>Eukaryota</taxon>
        <taxon>Fungi</taxon>
        <taxon>Dikarya</taxon>
        <taxon>Basidiomycota</taxon>
        <taxon>Agaricomycotina</taxon>
        <taxon>Tremellomycetes</taxon>
        <taxon>Tremellales</taxon>
        <taxon>Tremellaceae</taxon>
        <taxon>Tremella</taxon>
    </lineage>
</organism>
<keyword evidence="2" id="KW-0539">Nucleus</keyword>
<reference evidence="5 6" key="1">
    <citation type="submission" date="2016-06" db="EMBL/GenBank/DDBJ databases">
        <title>Evolution of pathogenesis and genome organization in the Tremellales.</title>
        <authorList>
            <person name="Cuomo C."/>
            <person name="Litvintseva A."/>
            <person name="Heitman J."/>
            <person name="Chen Y."/>
            <person name="Sun S."/>
            <person name="Springer D."/>
            <person name="Dromer F."/>
            <person name="Young S."/>
            <person name="Zeng Q."/>
            <person name="Chapman S."/>
            <person name="Gujja S."/>
            <person name="Saif S."/>
            <person name="Birren B."/>
        </authorList>
    </citation>
    <scope>NUCLEOTIDE SEQUENCE [LARGE SCALE GENOMIC DNA]</scope>
    <source>
        <strain evidence="5 6">ATCC 28783</strain>
    </source>
</reference>
<proteinExistence type="predicted"/>
<evidence type="ECO:0000256" key="3">
    <source>
        <dbReference type="SAM" id="Coils"/>
    </source>
</evidence>
<feature type="compositionally biased region" description="Acidic residues" evidence="4">
    <location>
        <begin position="274"/>
        <end position="285"/>
    </location>
</feature>
<dbReference type="OrthoDB" id="429427at2759"/>
<feature type="region of interest" description="Disordered" evidence="4">
    <location>
        <begin position="268"/>
        <end position="318"/>
    </location>
</feature>
<dbReference type="Proteomes" id="UP000289152">
    <property type="component" value="Unassembled WGS sequence"/>
</dbReference>
<feature type="compositionally biased region" description="Acidic residues" evidence="4">
    <location>
        <begin position="136"/>
        <end position="147"/>
    </location>
</feature>
<feature type="region of interest" description="Disordered" evidence="4">
    <location>
        <begin position="471"/>
        <end position="503"/>
    </location>
</feature>
<feature type="region of interest" description="Disordered" evidence="4">
    <location>
        <begin position="212"/>
        <end position="245"/>
    </location>
</feature>
<dbReference type="InterPro" id="IPR012890">
    <property type="entry name" value="GCFC2-like"/>
</dbReference>
<dbReference type="STRING" id="5217.A0A4Q1BGD6"/>
<keyword evidence="6" id="KW-1185">Reference proteome</keyword>
<feature type="compositionally biased region" description="Basic and acidic residues" evidence="4">
    <location>
        <begin position="286"/>
        <end position="306"/>
    </location>
</feature>
<evidence type="ECO:0000313" key="6">
    <source>
        <dbReference type="Proteomes" id="UP000289152"/>
    </source>
</evidence>
<dbReference type="GO" id="GO:0071008">
    <property type="term" value="C:U2-type post-mRNA release spliceosomal complex"/>
    <property type="evidence" value="ECO:0007669"/>
    <property type="project" value="InterPro"/>
</dbReference>
<feature type="compositionally biased region" description="Basic residues" evidence="4">
    <location>
        <begin position="1"/>
        <end position="12"/>
    </location>
</feature>
<dbReference type="VEuPathDB" id="FungiDB:TREMEDRAFT_27662"/>
<dbReference type="EMBL" id="SDIL01000100">
    <property type="protein sequence ID" value="RXK36353.1"/>
    <property type="molecule type" value="Genomic_DNA"/>
</dbReference>
<gene>
    <name evidence="5" type="ORF">M231_06390</name>
</gene>
<feature type="compositionally biased region" description="Acidic residues" evidence="4">
    <location>
        <begin position="227"/>
        <end position="243"/>
    </location>
</feature>
<protein>
    <recommendedName>
        <fullName evidence="7">GC-rich sequence DNA-binding factor</fullName>
    </recommendedName>
</protein>
<feature type="region of interest" description="Disordered" evidence="4">
    <location>
        <begin position="1"/>
        <end position="84"/>
    </location>
</feature>